<reference evidence="1" key="1">
    <citation type="journal article" date="2020" name="Stud. Mycol.">
        <title>101 Dothideomycetes genomes: a test case for predicting lifestyles and emergence of pathogens.</title>
        <authorList>
            <person name="Haridas S."/>
            <person name="Albert R."/>
            <person name="Binder M."/>
            <person name="Bloem J."/>
            <person name="Labutti K."/>
            <person name="Salamov A."/>
            <person name="Andreopoulos B."/>
            <person name="Baker S."/>
            <person name="Barry K."/>
            <person name="Bills G."/>
            <person name="Bluhm B."/>
            <person name="Cannon C."/>
            <person name="Castanera R."/>
            <person name="Culley D."/>
            <person name="Daum C."/>
            <person name="Ezra D."/>
            <person name="Gonzalez J."/>
            <person name="Henrissat B."/>
            <person name="Kuo A."/>
            <person name="Liang C."/>
            <person name="Lipzen A."/>
            <person name="Lutzoni F."/>
            <person name="Magnuson J."/>
            <person name="Mondo S."/>
            <person name="Nolan M."/>
            <person name="Ohm R."/>
            <person name="Pangilinan J."/>
            <person name="Park H.-J."/>
            <person name="Ramirez L."/>
            <person name="Alfaro M."/>
            <person name="Sun H."/>
            <person name="Tritt A."/>
            <person name="Yoshinaga Y."/>
            <person name="Zwiers L.-H."/>
            <person name="Turgeon B."/>
            <person name="Goodwin S."/>
            <person name="Spatafora J."/>
            <person name="Crous P."/>
            <person name="Grigoriev I."/>
        </authorList>
    </citation>
    <scope>NUCLEOTIDE SEQUENCE</scope>
    <source>
        <strain evidence="1">CBS 122681</strain>
    </source>
</reference>
<sequence>MSSKDFTWLYPLGLNPNATYTFVKANTSQPLHTNDIVELNFNAPTTTNSSSTRSEIVYECALNENVDYPRTNSTKYVGDLSSGKVNFTIGLLGLKGSNATLGNGETCVFLYVDQDQKLVYPTTEFEVVGNERETPLLFTRDQPKGVAYRQAASAKSEGVRGSGSWKMVVATVALLAVGLLQ</sequence>
<proteinExistence type="predicted"/>
<accession>A0A6A6TLP4</accession>
<dbReference type="Proteomes" id="UP000799324">
    <property type="component" value="Unassembled WGS sequence"/>
</dbReference>
<evidence type="ECO:0000313" key="1">
    <source>
        <dbReference type="EMBL" id="KAF2660975.1"/>
    </source>
</evidence>
<organism evidence="1 2">
    <name type="scientific">Lophiostoma macrostomum CBS 122681</name>
    <dbReference type="NCBI Taxonomy" id="1314788"/>
    <lineage>
        <taxon>Eukaryota</taxon>
        <taxon>Fungi</taxon>
        <taxon>Dikarya</taxon>
        <taxon>Ascomycota</taxon>
        <taxon>Pezizomycotina</taxon>
        <taxon>Dothideomycetes</taxon>
        <taxon>Pleosporomycetidae</taxon>
        <taxon>Pleosporales</taxon>
        <taxon>Lophiostomataceae</taxon>
        <taxon>Lophiostoma</taxon>
    </lineage>
</organism>
<evidence type="ECO:0000313" key="2">
    <source>
        <dbReference type="Proteomes" id="UP000799324"/>
    </source>
</evidence>
<dbReference type="AlphaFoldDB" id="A0A6A6TLP4"/>
<dbReference type="EMBL" id="MU004296">
    <property type="protein sequence ID" value="KAF2660975.1"/>
    <property type="molecule type" value="Genomic_DNA"/>
</dbReference>
<name>A0A6A6TLP4_9PLEO</name>
<gene>
    <name evidence="1" type="ORF">K491DRAFT_774294</name>
</gene>
<protein>
    <submittedName>
        <fullName evidence="1">Uncharacterized protein</fullName>
    </submittedName>
</protein>
<keyword evidence="2" id="KW-1185">Reference proteome</keyword>